<organism evidence="3 4">
    <name type="scientific">Stegodyphus mimosarum</name>
    <name type="common">African social velvet spider</name>
    <dbReference type="NCBI Taxonomy" id="407821"/>
    <lineage>
        <taxon>Eukaryota</taxon>
        <taxon>Metazoa</taxon>
        <taxon>Ecdysozoa</taxon>
        <taxon>Arthropoda</taxon>
        <taxon>Chelicerata</taxon>
        <taxon>Arachnida</taxon>
        <taxon>Araneae</taxon>
        <taxon>Araneomorphae</taxon>
        <taxon>Entelegynae</taxon>
        <taxon>Eresoidea</taxon>
        <taxon>Eresidae</taxon>
        <taxon>Stegodyphus</taxon>
    </lineage>
</organism>
<proteinExistence type="predicted"/>
<sequence>MLLQTVKADRKATDKHEQNKQQLKDDSSINSSHNISVQRRQDNGFDFMSYFMGRQAPQQQQANAGQQQLQQAQQPLNLQQQHQLQQQQLQQQQLRQQQQLQQLQQQQLLQLQQQQQAPRSADVIYQDNAIQQQNPPQVVLQRDGGYGGVGLGNTYQSGGYGGRPKEIALNLGGNKSPNVISVGNILTLLPRIMNVLSAGGKVMFGVELGNNFYFGPVGAKPIGKPIYG</sequence>
<reference evidence="3 4" key="1">
    <citation type="submission" date="2013-11" db="EMBL/GenBank/DDBJ databases">
        <title>Genome sequencing of Stegodyphus mimosarum.</title>
        <authorList>
            <person name="Bechsgaard J."/>
        </authorList>
    </citation>
    <scope>NUCLEOTIDE SEQUENCE [LARGE SCALE GENOMIC DNA]</scope>
</reference>
<evidence type="ECO:0000313" key="3">
    <source>
        <dbReference type="EMBL" id="KFM80473.1"/>
    </source>
</evidence>
<keyword evidence="4" id="KW-1185">Reference proteome</keyword>
<evidence type="ECO:0000256" key="1">
    <source>
        <dbReference type="SAM" id="Coils"/>
    </source>
</evidence>
<keyword evidence="1" id="KW-0175">Coiled coil</keyword>
<name>A0A087USY4_STEMI</name>
<evidence type="ECO:0000256" key="2">
    <source>
        <dbReference type="SAM" id="MobiDB-lite"/>
    </source>
</evidence>
<feature type="compositionally biased region" description="Basic and acidic residues" evidence="2">
    <location>
        <begin position="7"/>
        <end position="27"/>
    </location>
</feature>
<gene>
    <name evidence="3" type="ORF">X975_09060</name>
</gene>
<dbReference type="SUPFAM" id="SSF81995">
    <property type="entry name" value="beta-sandwich domain of Sec23/24"/>
    <property type="match status" value="1"/>
</dbReference>
<dbReference type="AlphaFoldDB" id="A0A087USY4"/>
<dbReference type="EMBL" id="KK121432">
    <property type="protein sequence ID" value="KFM80473.1"/>
    <property type="molecule type" value="Genomic_DNA"/>
</dbReference>
<dbReference type="Proteomes" id="UP000054359">
    <property type="component" value="Unassembled WGS sequence"/>
</dbReference>
<feature type="coiled-coil region" evidence="1">
    <location>
        <begin position="77"/>
        <end position="114"/>
    </location>
</feature>
<accession>A0A087USY4</accession>
<dbReference type="OMA" id="VQTACAK"/>
<feature type="non-terminal residue" evidence="3">
    <location>
        <position position="228"/>
    </location>
</feature>
<dbReference type="OrthoDB" id="6437629at2759"/>
<feature type="region of interest" description="Disordered" evidence="2">
    <location>
        <begin position="1"/>
        <end position="36"/>
    </location>
</feature>
<evidence type="ECO:0000313" key="4">
    <source>
        <dbReference type="Proteomes" id="UP000054359"/>
    </source>
</evidence>
<protein>
    <submittedName>
        <fullName evidence="3">Uncharacterized protein</fullName>
    </submittedName>
</protein>